<keyword evidence="1" id="KW-0732">Signal</keyword>
<dbReference type="RefSeq" id="WP_280603227.1">
    <property type="nucleotide sequence ID" value="NZ_JARXRN010000029.1"/>
</dbReference>
<evidence type="ECO:0008006" key="4">
    <source>
        <dbReference type="Google" id="ProtNLM"/>
    </source>
</evidence>
<feature type="signal peptide" evidence="1">
    <location>
        <begin position="1"/>
        <end position="20"/>
    </location>
</feature>
<accession>A0ABT6JNY9</accession>
<evidence type="ECO:0000256" key="1">
    <source>
        <dbReference type="SAM" id="SignalP"/>
    </source>
</evidence>
<name>A0ABT6JNY9_9GAMM</name>
<evidence type="ECO:0000313" key="2">
    <source>
        <dbReference type="EMBL" id="MDH5832183.1"/>
    </source>
</evidence>
<feature type="chain" id="PRO_5047216800" description="Secreted protein" evidence="1">
    <location>
        <begin position="21"/>
        <end position="164"/>
    </location>
</feature>
<dbReference type="PROSITE" id="PS51257">
    <property type="entry name" value="PROKAR_LIPOPROTEIN"/>
    <property type="match status" value="1"/>
</dbReference>
<protein>
    <recommendedName>
        <fullName evidence="4">Secreted protein</fullName>
    </recommendedName>
</protein>
<organism evidence="2 3">
    <name type="scientific">Luteimonas rhizosphaericola</name>
    <dbReference type="NCBI Taxonomy" id="3042024"/>
    <lineage>
        <taxon>Bacteria</taxon>
        <taxon>Pseudomonadati</taxon>
        <taxon>Pseudomonadota</taxon>
        <taxon>Gammaproteobacteria</taxon>
        <taxon>Lysobacterales</taxon>
        <taxon>Lysobacteraceae</taxon>
        <taxon>Luteimonas</taxon>
    </lineage>
</organism>
<proteinExistence type="predicted"/>
<keyword evidence="3" id="KW-1185">Reference proteome</keyword>
<dbReference type="EMBL" id="JARXRN010000029">
    <property type="protein sequence ID" value="MDH5832183.1"/>
    <property type="molecule type" value="Genomic_DNA"/>
</dbReference>
<evidence type="ECO:0000313" key="3">
    <source>
        <dbReference type="Proteomes" id="UP001156831"/>
    </source>
</evidence>
<gene>
    <name evidence="2" type="ORF">QFW80_16820</name>
</gene>
<comment type="caution">
    <text evidence="2">The sequence shown here is derived from an EMBL/GenBank/DDBJ whole genome shotgun (WGS) entry which is preliminary data.</text>
</comment>
<reference evidence="2 3" key="1">
    <citation type="submission" date="2023-04" db="EMBL/GenBank/DDBJ databases">
        <title>Luteimonas sp. M1R5S18.</title>
        <authorList>
            <person name="Sun J.-Q."/>
        </authorList>
    </citation>
    <scope>NUCLEOTIDE SEQUENCE [LARGE SCALE GENOMIC DNA]</scope>
    <source>
        <strain evidence="2 3">M1R5S18</strain>
    </source>
</reference>
<sequence length="164" mass="16743">MKKTTTVMWLTIAVSGVALACAVVPSVVAPLVTVSPSDSFSDKWDKIAQKLHQTYGNQLRDSEVISVRVPVKTCIGPVCGASIDTQFLKACGQTFKQAAEAIGDTYANGGGPGGIPPQYDPTPPGGWAGCFPGTGEIIGCSSAGGGEELCTSEPVPILVCPGMG</sequence>
<dbReference type="Proteomes" id="UP001156831">
    <property type="component" value="Unassembled WGS sequence"/>
</dbReference>